<dbReference type="STRING" id="560819.SAMN05428998_115107"/>
<dbReference type="GO" id="GO:0034338">
    <property type="term" value="F:short-chain carboxylesterase activity"/>
    <property type="evidence" value="ECO:0007669"/>
    <property type="project" value="TreeGrafter"/>
</dbReference>
<comment type="similarity">
    <text evidence="1">Belongs to the AB hydrolase superfamily. AB hydrolase 4 family.</text>
</comment>
<feature type="active site" description="Charge relay system" evidence="2">
    <location>
        <position position="274"/>
    </location>
</feature>
<dbReference type="EMBL" id="FWZX01000015">
    <property type="protein sequence ID" value="SMF44063.1"/>
    <property type="molecule type" value="Genomic_DNA"/>
</dbReference>
<sequence length="339" mass="36829">MTGADDAAAFVPRAPWWGGDLQTLRNLLAGIRPDLSPWPAERIFVRLPDGDRLPVLLHQGEGAGRPTVVVIHGLTGCEDSTYVKATARWFLVRGWPVLRVNLRGAGPAGPLCRLGAYHAGRSEDLRALFAVLRWQRPELVARGVLPVGFSLGGNMLLKFLAENDFPVAVLAAAAVSAPLDLAAAQACLMLPRNAAYQRYILHHMRRELQASAQEAPAAVRRRALAAGTVRAFDELWTAPRSGFADAEAYYRACSAGPLLPEIRVPTLAIHAADDPWIPIEAYRAVDWAGNPALTPLLPASGGHVGFHAADRPEPWHDRMIEAFFLERAGLEGRLRRPAA</sequence>
<evidence type="ECO:0000313" key="5">
    <source>
        <dbReference type="Proteomes" id="UP000192917"/>
    </source>
</evidence>
<dbReference type="Pfam" id="PF00561">
    <property type="entry name" value="Abhydrolase_1"/>
    <property type="match status" value="1"/>
</dbReference>
<accession>A0A1Y6C3Y8</accession>
<dbReference type="InterPro" id="IPR012020">
    <property type="entry name" value="ABHD4"/>
</dbReference>
<dbReference type="SUPFAM" id="SSF53474">
    <property type="entry name" value="alpha/beta-Hydrolases"/>
    <property type="match status" value="1"/>
</dbReference>
<dbReference type="InterPro" id="IPR000073">
    <property type="entry name" value="AB_hydrolase_1"/>
</dbReference>
<dbReference type="GO" id="GO:0047372">
    <property type="term" value="F:monoacylglycerol lipase activity"/>
    <property type="evidence" value="ECO:0007669"/>
    <property type="project" value="TreeGrafter"/>
</dbReference>
<reference evidence="4 5" key="1">
    <citation type="submission" date="2017-04" db="EMBL/GenBank/DDBJ databases">
        <authorList>
            <person name="Afonso C.L."/>
            <person name="Miller P.J."/>
            <person name="Scott M.A."/>
            <person name="Spackman E."/>
            <person name="Goraichik I."/>
            <person name="Dimitrov K.M."/>
            <person name="Suarez D.L."/>
            <person name="Swayne D.E."/>
        </authorList>
    </citation>
    <scope>NUCLEOTIDE SEQUENCE [LARGE SCALE GENOMIC DNA]</scope>
    <source>
        <strain evidence="4 5">USBA 355</strain>
    </source>
</reference>
<feature type="active site" description="Charge relay system" evidence="2">
    <location>
        <position position="150"/>
    </location>
</feature>
<dbReference type="PANTHER" id="PTHR10794">
    <property type="entry name" value="ABHYDROLASE DOMAIN-CONTAINING PROTEIN"/>
    <property type="match status" value="1"/>
</dbReference>
<feature type="domain" description="AB hydrolase-1" evidence="3">
    <location>
        <begin position="66"/>
        <end position="306"/>
    </location>
</feature>
<evidence type="ECO:0000313" key="4">
    <source>
        <dbReference type="EMBL" id="SMF44063.1"/>
    </source>
</evidence>
<dbReference type="InterPro" id="IPR029058">
    <property type="entry name" value="AB_hydrolase_fold"/>
</dbReference>
<dbReference type="PIRSF" id="PIRSF005211">
    <property type="entry name" value="Ab_hydro_YheT"/>
    <property type="match status" value="1"/>
</dbReference>
<dbReference type="Gene3D" id="3.40.50.1820">
    <property type="entry name" value="alpha/beta hydrolase"/>
    <property type="match status" value="1"/>
</dbReference>
<evidence type="ECO:0000256" key="2">
    <source>
        <dbReference type="PIRSR" id="PIRSR005211-1"/>
    </source>
</evidence>
<gene>
    <name evidence="4" type="ORF">SAMN05428998_115107</name>
</gene>
<protein>
    <recommendedName>
        <fullName evidence="3">AB hydrolase-1 domain-containing protein</fullName>
    </recommendedName>
</protein>
<dbReference type="InterPro" id="IPR050960">
    <property type="entry name" value="AB_hydrolase_4_sf"/>
</dbReference>
<keyword evidence="5" id="KW-1185">Reference proteome</keyword>
<feature type="active site" description="Charge relay system" evidence="2">
    <location>
        <position position="303"/>
    </location>
</feature>
<organism evidence="4 5">
    <name type="scientific">Tistlia consotensis USBA 355</name>
    <dbReference type="NCBI Taxonomy" id="560819"/>
    <lineage>
        <taxon>Bacteria</taxon>
        <taxon>Pseudomonadati</taxon>
        <taxon>Pseudomonadota</taxon>
        <taxon>Alphaproteobacteria</taxon>
        <taxon>Rhodospirillales</taxon>
        <taxon>Rhodovibrionaceae</taxon>
        <taxon>Tistlia</taxon>
    </lineage>
</organism>
<evidence type="ECO:0000259" key="3">
    <source>
        <dbReference type="Pfam" id="PF00561"/>
    </source>
</evidence>
<dbReference type="PANTHER" id="PTHR10794:SF94">
    <property type="entry name" value="ESTERASE YHET-RELATED"/>
    <property type="match status" value="1"/>
</dbReference>
<dbReference type="RefSeq" id="WP_085124065.1">
    <property type="nucleotide sequence ID" value="NZ_FWZX01000015.1"/>
</dbReference>
<dbReference type="Proteomes" id="UP000192917">
    <property type="component" value="Unassembled WGS sequence"/>
</dbReference>
<evidence type="ECO:0000256" key="1">
    <source>
        <dbReference type="ARBA" id="ARBA00010884"/>
    </source>
</evidence>
<proteinExistence type="inferred from homology"/>
<name>A0A1Y6C3Y8_9PROT</name>
<dbReference type="AlphaFoldDB" id="A0A1Y6C3Y8"/>